<dbReference type="CDD" id="cd16461">
    <property type="entry name" value="RING-H2_EL5-like"/>
    <property type="match status" value="1"/>
</dbReference>
<evidence type="ECO:0000256" key="6">
    <source>
        <dbReference type="ARBA" id="ARBA00022692"/>
    </source>
</evidence>
<organism evidence="17 18">
    <name type="scientific">Sphenostylis stenocarpa</name>
    <dbReference type="NCBI Taxonomy" id="92480"/>
    <lineage>
        <taxon>Eukaryota</taxon>
        <taxon>Viridiplantae</taxon>
        <taxon>Streptophyta</taxon>
        <taxon>Embryophyta</taxon>
        <taxon>Tracheophyta</taxon>
        <taxon>Spermatophyta</taxon>
        <taxon>Magnoliopsida</taxon>
        <taxon>eudicotyledons</taxon>
        <taxon>Gunneridae</taxon>
        <taxon>Pentapetalae</taxon>
        <taxon>rosids</taxon>
        <taxon>fabids</taxon>
        <taxon>Fabales</taxon>
        <taxon>Fabaceae</taxon>
        <taxon>Papilionoideae</taxon>
        <taxon>50 kb inversion clade</taxon>
        <taxon>NPAAA clade</taxon>
        <taxon>indigoferoid/millettioid clade</taxon>
        <taxon>Phaseoleae</taxon>
        <taxon>Sphenostylis</taxon>
    </lineage>
</organism>
<dbReference type="InterPro" id="IPR013083">
    <property type="entry name" value="Znf_RING/FYVE/PHD"/>
</dbReference>
<dbReference type="EC" id="2.3.2.27" evidence="4"/>
<evidence type="ECO:0000313" key="18">
    <source>
        <dbReference type="Proteomes" id="UP001189624"/>
    </source>
</evidence>
<evidence type="ECO:0000256" key="11">
    <source>
        <dbReference type="ARBA" id="ARBA00022989"/>
    </source>
</evidence>
<accession>A0AA87BBG0</accession>
<keyword evidence="10" id="KW-0862">Zinc</keyword>
<name>A0AA87BBG0_9FABA</name>
<dbReference type="InterPro" id="IPR044600">
    <property type="entry name" value="ATL1/ATL16-like"/>
</dbReference>
<dbReference type="GO" id="GO:0008270">
    <property type="term" value="F:zinc ion binding"/>
    <property type="evidence" value="ECO:0007669"/>
    <property type="project" value="UniProtKB-KW"/>
</dbReference>
<dbReference type="GO" id="GO:0016567">
    <property type="term" value="P:protein ubiquitination"/>
    <property type="evidence" value="ECO:0007669"/>
    <property type="project" value="InterPro"/>
</dbReference>
<evidence type="ECO:0000256" key="13">
    <source>
        <dbReference type="ARBA" id="ARBA00024209"/>
    </source>
</evidence>
<evidence type="ECO:0000256" key="9">
    <source>
        <dbReference type="ARBA" id="ARBA00022786"/>
    </source>
</evidence>
<dbReference type="SUPFAM" id="SSF57850">
    <property type="entry name" value="RING/U-box"/>
    <property type="match status" value="1"/>
</dbReference>
<comment type="catalytic activity">
    <reaction evidence="1">
        <text>S-ubiquitinyl-[E2 ubiquitin-conjugating enzyme]-L-cysteine + [acceptor protein]-L-lysine = [E2 ubiquitin-conjugating enzyme]-L-cysteine + N(6)-ubiquitinyl-[acceptor protein]-L-lysine.</text>
        <dbReference type="EC" id="2.3.2.27"/>
    </reaction>
</comment>
<evidence type="ECO:0000256" key="8">
    <source>
        <dbReference type="ARBA" id="ARBA00022771"/>
    </source>
</evidence>
<dbReference type="PROSITE" id="PS50089">
    <property type="entry name" value="ZF_RING_2"/>
    <property type="match status" value="1"/>
</dbReference>
<dbReference type="FunFam" id="3.30.40.10:FF:000187">
    <property type="entry name" value="E3 ubiquitin-protein ligase ATL6"/>
    <property type="match status" value="1"/>
</dbReference>
<gene>
    <name evidence="17" type="ORF">AYBTSS11_LOCUS28643</name>
</gene>
<dbReference type="GO" id="GO:0016020">
    <property type="term" value="C:membrane"/>
    <property type="evidence" value="ECO:0007669"/>
    <property type="project" value="UniProtKB-SubCell"/>
</dbReference>
<dbReference type="GO" id="GO:0061630">
    <property type="term" value="F:ubiquitin protein ligase activity"/>
    <property type="evidence" value="ECO:0007669"/>
    <property type="project" value="UniProtKB-EC"/>
</dbReference>
<evidence type="ECO:0000256" key="14">
    <source>
        <dbReference type="PROSITE-ProRule" id="PRU00175"/>
    </source>
</evidence>
<keyword evidence="6 15" id="KW-0812">Transmembrane</keyword>
<dbReference type="PANTHER" id="PTHR46913">
    <property type="entry name" value="RING-H2 FINGER PROTEIN ATL16"/>
    <property type="match status" value="1"/>
</dbReference>
<protein>
    <recommendedName>
        <fullName evidence="4">RING-type E3 ubiquitin transferase</fullName>
        <ecNumber evidence="4">2.3.2.27</ecNumber>
    </recommendedName>
</protein>
<reference evidence="17" key="1">
    <citation type="submission" date="2023-10" db="EMBL/GenBank/DDBJ databases">
        <authorList>
            <person name="Domelevo Entfellner J.-B."/>
        </authorList>
    </citation>
    <scope>NUCLEOTIDE SEQUENCE</scope>
</reference>
<evidence type="ECO:0000313" key="17">
    <source>
        <dbReference type="EMBL" id="CAJ1976505.1"/>
    </source>
</evidence>
<keyword evidence="9" id="KW-0833">Ubl conjugation pathway</keyword>
<evidence type="ECO:0000256" key="7">
    <source>
        <dbReference type="ARBA" id="ARBA00022723"/>
    </source>
</evidence>
<feature type="domain" description="RING-type" evidence="16">
    <location>
        <begin position="197"/>
        <end position="239"/>
    </location>
</feature>
<sequence length="424" mass="47324">MAADMTDIDNSICSHCLLALVFCDFSTKELYIMQFGRELPNMNAAGQGRSIVSERTNLSAFLSVTSGMDLASRRYLIYASQHESQSQALSPITSPDGSFFHPHQHSSSTSFPIIAIAIIGIMATAFLLVSYYIFVIKCCLNWHRIDILRRFSPSRRREDPSPMYSPGTEARGLDEAMIRLIPVIQYKTQGDRGFGECAVCLNEFQEDEKLRIIPNCSHVFHIDCIDVWLQSNANCPLCRTSISLTSRFHIDQLLTQRSSSPQDQTPPRENLIGGDEDFVVIELGNNHDRSQNLQERGNGLELPLPACLVTPSTPGKLDGGDVQKKAMKLHKVTSMGDECIDIRAKDDQFSVQPIRRSFSMDSSGDRHFYLAVQEALRLQNRQVNEVSSIECCSGSGSNRVKRSFFSFGHGSRSRSSVQPVSLDP</sequence>
<evidence type="ECO:0000256" key="2">
    <source>
        <dbReference type="ARBA" id="ARBA00004167"/>
    </source>
</evidence>
<evidence type="ECO:0000256" key="5">
    <source>
        <dbReference type="ARBA" id="ARBA00022679"/>
    </source>
</evidence>
<keyword evidence="7" id="KW-0479">Metal-binding</keyword>
<dbReference type="Pfam" id="PF13639">
    <property type="entry name" value="zf-RING_2"/>
    <property type="match status" value="1"/>
</dbReference>
<dbReference type="Gramene" id="rna-AYBTSS11_LOCUS28643">
    <property type="protein sequence ID" value="CAJ1976505.1"/>
    <property type="gene ID" value="gene-AYBTSS11_LOCUS28643"/>
</dbReference>
<evidence type="ECO:0000256" key="15">
    <source>
        <dbReference type="SAM" id="Phobius"/>
    </source>
</evidence>
<dbReference type="PANTHER" id="PTHR46913:SF1">
    <property type="entry name" value="RING-H2 FINGER PROTEIN ATL16"/>
    <property type="match status" value="1"/>
</dbReference>
<comment type="similarity">
    <text evidence="13">Belongs to the RING-type zinc finger family. ATL subfamily.</text>
</comment>
<evidence type="ECO:0000259" key="16">
    <source>
        <dbReference type="PROSITE" id="PS50089"/>
    </source>
</evidence>
<evidence type="ECO:0000256" key="4">
    <source>
        <dbReference type="ARBA" id="ARBA00012483"/>
    </source>
</evidence>
<keyword evidence="12 15" id="KW-0472">Membrane</keyword>
<keyword evidence="11 15" id="KW-1133">Transmembrane helix</keyword>
<dbReference type="AlphaFoldDB" id="A0AA87BBG0"/>
<evidence type="ECO:0000256" key="10">
    <source>
        <dbReference type="ARBA" id="ARBA00022833"/>
    </source>
</evidence>
<dbReference type="EMBL" id="OY731407">
    <property type="protein sequence ID" value="CAJ1976505.1"/>
    <property type="molecule type" value="Genomic_DNA"/>
</dbReference>
<dbReference type="Proteomes" id="UP001189624">
    <property type="component" value="Chromosome 10"/>
</dbReference>
<keyword evidence="8 14" id="KW-0863">Zinc-finger</keyword>
<evidence type="ECO:0000256" key="12">
    <source>
        <dbReference type="ARBA" id="ARBA00023136"/>
    </source>
</evidence>
<feature type="transmembrane region" description="Helical" evidence="15">
    <location>
        <begin position="111"/>
        <end position="134"/>
    </location>
</feature>
<dbReference type="SMART" id="SM00184">
    <property type="entry name" value="RING"/>
    <property type="match status" value="1"/>
</dbReference>
<keyword evidence="5" id="KW-0808">Transferase</keyword>
<keyword evidence="18" id="KW-1185">Reference proteome</keyword>
<proteinExistence type="inferred from homology"/>
<dbReference type="InterPro" id="IPR001841">
    <property type="entry name" value="Znf_RING"/>
</dbReference>
<comment type="subcellular location">
    <subcellularLocation>
        <location evidence="2">Membrane</location>
        <topology evidence="2">Single-pass membrane protein</topology>
    </subcellularLocation>
</comment>
<dbReference type="Gene3D" id="3.30.40.10">
    <property type="entry name" value="Zinc/RING finger domain, C3HC4 (zinc finger)"/>
    <property type="match status" value="1"/>
</dbReference>
<evidence type="ECO:0000256" key="1">
    <source>
        <dbReference type="ARBA" id="ARBA00000900"/>
    </source>
</evidence>
<comment type="pathway">
    <text evidence="3">Protein modification; protein ubiquitination.</text>
</comment>
<evidence type="ECO:0000256" key="3">
    <source>
        <dbReference type="ARBA" id="ARBA00004906"/>
    </source>
</evidence>